<dbReference type="Proteomes" id="UP000753961">
    <property type="component" value="Unassembled WGS sequence"/>
</dbReference>
<dbReference type="SUPFAM" id="SSF50939">
    <property type="entry name" value="Sialidases"/>
    <property type="match status" value="2"/>
</dbReference>
<name>A0A953HP21_9BACT</name>
<accession>A0A953HP21</accession>
<dbReference type="RefSeq" id="WP_222581096.1">
    <property type="nucleotide sequence ID" value="NZ_JAHVHU010000015.1"/>
</dbReference>
<keyword evidence="2" id="KW-1185">Reference proteome</keyword>
<proteinExistence type="predicted"/>
<gene>
    <name evidence="1" type="ORF">KUV50_15510</name>
</gene>
<protein>
    <submittedName>
        <fullName evidence="1">BNR repeat-containing protein</fullName>
    </submittedName>
</protein>
<evidence type="ECO:0000313" key="1">
    <source>
        <dbReference type="EMBL" id="MBY5959559.1"/>
    </source>
</evidence>
<dbReference type="Pfam" id="PF15892">
    <property type="entry name" value="BNR_4"/>
    <property type="match status" value="1"/>
</dbReference>
<comment type="caution">
    <text evidence="1">The sequence shown here is derived from an EMBL/GenBank/DDBJ whole genome shotgun (WGS) entry which is preliminary data.</text>
</comment>
<reference evidence="1" key="1">
    <citation type="submission" date="2021-06" db="EMBL/GenBank/DDBJ databases">
        <title>44 bacteria genomes isolated from Dapeng, Shenzhen.</title>
        <authorList>
            <person name="Zheng W."/>
            <person name="Yu S."/>
            <person name="Huang Y."/>
        </authorList>
    </citation>
    <scope>NUCLEOTIDE SEQUENCE</scope>
    <source>
        <strain evidence="1">DP5N28-2</strain>
    </source>
</reference>
<dbReference type="InterPro" id="IPR036278">
    <property type="entry name" value="Sialidase_sf"/>
</dbReference>
<dbReference type="EMBL" id="JAHVHU010000015">
    <property type="protein sequence ID" value="MBY5959559.1"/>
    <property type="molecule type" value="Genomic_DNA"/>
</dbReference>
<evidence type="ECO:0000313" key="2">
    <source>
        <dbReference type="Proteomes" id="UP000753961"/>
    </source>
</evidence>
<sequence>MHIYIRFWILLVVWLSGSMTLSSQTIETITEDGAWCWFSDPRAIYAGDEENRQVVTGWVTKTGDVEAASIELSTGDISNKIIYPELQIDDHNNPAFLELPDHNILTMFTWHGGKNGVIQSTTTEPGNINTFGQPIVFKPKTKELLDKYKRETYTYANPFRLQKESNKIYAFGRWIGYKPNLITSTDDGKTWSDPQVVITSPELDTNNRPYVKYYSDGGSRIHLVFTDGHPRVEPLNSVYYCYYENGAFWRANGEKICTIEQLPFHPTDATVVYQATEEKGRSWIFDIAADDKGYPIIAYSRYPRLKVHDYYYARFDGSQWHDHKIIYSGPWFPEDVPDVTQREVNYSAGLTLDSVDPSVVYFSHVIDGVFEISRGETPDFGKNWGITPVTRHSEYDNVRPFVPRYQQPGDKKMVLWMQNRSYIHYTIYDSSIKYMVFP</sequence>
<dbReference type="AlphaFoldDB" id="A0A953HP21"/>
<organism evidence="1 2">
    <name type="scientific">Membranihabitans marinus</name>
    <dbReference type="NCBI Taxonomy" id="1227546"/>
    <lineage>
        <taxon>Bacteria</taxon>
        <taxon>Pseudomonadati</taxon>
        <taxon>Bacteroidota</taxon>
        <taxon>Saprospiria</taxon>
        <taxon>Saprospirales</taxon>
        <taxon>Saprospiraceae</taxon>
        <taxon>Membranihabitans</taxon>
    </lineage>
</organism>